<organism evidence="2 3">
    <name type="scientific">Solanum verrucosum</name>
    <dbReference type="NCBI Taxonomy" id="315347"/>
    <lineage>
        <taxon>Eukaryota</taxon>
        <taxon>Viridiplantae</taxon>
        <taxon>Streptophyta</taxon>
        <taxon>Embryophyta</taxon>
        <taxon>Tracheophyta</taxon>
        <taxon>Spermatophyta</taxon>
        <taxon>Magnoliopsida</taxon>
        <taxon>eudicotyledons</taxon>
        <taxon>Gunneridae</taxon>
        <taxon>Pentapetalae</taxon>
        <taxon>asterids</taxon>
        <taxon>lamiids</taxon>
        <taxon>Solanales</taxon>
        <taxon>Solanaceae</taxon>
        <taxon>Solanoideae</taxon>
        <taxon>Solaneae</taxon>
        <taxon>Solanum</taxon>
    </lineage>
</organism>
<sequence length="31" mass="3534">MLCTLLLQLDRVWAAGSFLVITLLDFCLFFA</sequence>
<dbReference type="AlphaFoldDB" id="A0AAF0U3L5"/>
<keyword evidence="1" id="KW-0472">Membrane</keyword>
<name>A0AAF0U3L5_SOLVR</name>
<feature type="transmembrane region" description="Helical" evidence="1">
    <location>
        <begin position="12"/>
        <end position="30"/>
    </location>
</feature>
<reference evidence="2" key="1">
    <citation type="submission" date="2023-08" db="EMBL/GenBank/DDBJ databases">
        <title>A de novo genome assembly of Solanum verrucosum Schlechtendal, a Mexican diploid species geographically isolated from the other diploid A-genome species in potato relatives.</title>
        <authorList>
            <person name="Hosaka K."/>
        </authorList>
    </citation>
    <scope>NUCLEOTIDE SEQUENCE</scope>
    <source>
        <tissue evidence="2">Young leaves</tissue>
    </source>
</reference>
<evidence type="ECO:0000256" key="1">
    <source>
        <dbReference type="SAM" id="Phobius"/>
    </source>
</evidence>
<keyword evidence="1" id="KW-1133">Transmembrane helix</keyword>
<keyword evidence="1" id="KW-0812">Transmembrane</keyword>
<accession>A0AAF0U3L5</accession>
<proteinExistence type="predicted"/>
<evidence type="ECO:0000313" key="2">
    <source>
        <dbReference type="EMBL" id="WMV38591.1"/>
    </source>
</evidence>
<gene>
    <name evidence="2" type="ORF">MTR67_031976</name>
</gene>
<dbReference type="EMBL" id="CP133618">
    <property type="protein sequence ID" value="WMV38591.1"/>
    <property type="molecule type" value="Genomic_DNA"/>
</dbReference>
<evidence type="ECO:0000313" key="3">
    <source>
        <dbReference type="Proteomes" id="UP001234989"/>
    </source>
</evidence>
<protein>
    <submittedName>
        <fullName evidence="2">Uncharacterized protein</fullName>
    </submittedName>
</protein>
<keyword evidence="3" id="KW-1185">Reference proteome</keyword>
<dbReference type="Proteomes" id="UP001234989">
    <property type="component" value="Chromosome 7"/>
</dbReference>